<reference evidence="3" key="1">
    <citation type="journal article" date="2008" name="J. Bacteriol.">
        <title>Genome sequence of the fish pathogen Renibacterium salmoninarum suggests reductive evolution away from an environmental Arthrobacter ancestor.</title>
        <authorList>
            <person name="Wiens G.D."/>
            <person name="Rockey D.D."/>
            <person name="Wu Z."/>
            <person name="Chang J."/>
            <person name="Levy R."/>
            <person name="Crane S."/>
            <person name="Chen D.S."/>
            <person name="Capri G.R."/>
            <person name="Burnett J.R."/>
            <person name="Sudheesh P.S."/>
            <person name="Schipma M.J."/>
            <person name="Burd H."/>
            <person name="Bhattacharyya A."/>
            <person name="Rhodes L.D."/>
            <person name="Kaul R."/>
            <person name="Strom M.S."/>
        </authorList>
    </citation>
    <scope>NUCLEOTIDE SEQUENCE [LARGE SCALE GENOMIC DNA]</scope>
    <source>
        <strain evidence="3">ATCC 33209 / DSM 20767 / JCM 11484 / NBRC 15589 / NCIMB 2235</strain>
    </source>
</reference>
<accession>A9WNJ5</accession>
<dbReference type="KEGG" id="rsa:RSal33209_0976"/>
<evidence type="ECO:0000313" key="3">
    <source>
        <dbReference type="Proteomes" id="UP000002007"/>
    </source>
</evidence>
<evidence type="ECO:0000256" key="1">
    <source>
        <dbReference type="SAM" id="Phobius"/>
    </source>
</evidence>
<dbReference type="STRING" id="288705.RSal33209_0976"/>
<dbReference type="RefSeq" id="WP_012244412.1">
    <property type="nucleotide sequence ID" value="NC_010168.1"/>
</dbReference>
<dbReference type="Proteomes" id="UP000002007">
    <property type="component" value="Chromosome"/>
</dbReference>
<feature type="transmembrane region" description="Helical" evidence="1">
    <location>
        <begin position="48"/>
        <end position="70"/>
    </location>
</feature>
<name>A9WNJ5_RENSM</name>
<sequence length="98" mass="10474">MTTETNAIKAPEVRPVRIGTLGWGLLLIALAALIVVARYTAVELDPRLVAIVTLLVAGLLLLLGGAFSALSKRRRKVPTDAVENDTAVDDALLNDRNE</sequence>
<organism evidence="2 3">
    <name type="scientific">Renibacterium salmoninarum (strain ATCC 33209 / DSM 20767 / JCM 11484 / NBRC 15589 / NCIMB 2235)</name>
    <dbReference type="NCBI Taxonomy" id="288705"/>
    <lineage>
        <taxon>Bacteria</taxon>
        <taxon>Bacillati</taxon>
        <taxon>Actinomycetota</taxon>
        <taxon>Actinomycetes</taxon>
        <taxon>Micrococcales</taxon>
        <taxon>Micrococcaceae</taxon>
        <taxon>Renibacterium</taxon>
    </lineage>
</organism>
<evidence type="ECO:0000313" key="2">
    <source>
        <dbReference type="EMBL" id="ABY22717.1"/>
    </source>
</evidence>
<keyword evidence="1" id="KW-1133">Transmembrane helix</keyword>
<keyword evidence="3" id="KW-1185">Reference proteome</keyword>
<gene>
    <name evidence="2" type="ordered locus">RSal33209_0976</name>
</gene>
<feature type="transmembrane region" description="Helical" evidence="1">
    <location>
        <begin position="21"/>
        <end position="42"/>
    </location>
</feature>
<keyword evidence="1" id="KW-0812">Transmembrane</keyword>
<dbReference type="HOGENOM" id="CLU_2331693_0_0_11"/>
<dbReference type="EMBL" id="CP000910">
    <property type="protein sequence ID" value="ABY22717.1"/>
    <property type="molecule type" value="Genomic_DNA"/>
</dbReference>
<keyword evidence="1" id="KW-0472">Membrane</keyword>
<proteinExistence type="predicted"/>
<dbReference type="AlphaFoldDB" id="A9WNJ5"/>
<protein>
    <submittedName>
        <fullName evidence="2">Uncharacterized protein</fullName>
    </submittedName>
</protein>